<dbReference type="PANTHER" id="PTHR28681:SF1">
    <property type="entry name" value="TRANSMEMBRANE PROTEIN 196"/>
    <property type="match status" value="1"/>
</dbReference>
<evidence type="ECO:0000256" key="3">
    <source>
        <dbReference type="ARBA" id="ARBA00022490"/>
    </source>
</evidence>
<gene>
    <name evidence="10" type="primary">LOC106815160</name>
</gene>
<comment type="subcellular location">
    <subcellularLocation>
        <location evidence="2">Cytoplasm</location>
    </subcellularLocation>
    <subcellularLocation>
        <location evidence="1">Membrane</location>
        <topology evidence="1">Multi-pass membrane protein</topology>
    </subcellularLocation>
</comment>
<protein>
    <recommendedName>
        <fullName evidence="7">Transmembrane protein 196</fullName>
    </recommendedName>
</protein>
<feature type="transmembrane region" description="Helical" evidence="8">
    <location>
        <begin position="113"/>
        <end position="137"/>
    </location>
</feature>
<name>A0ABM1ESB0_PRICU</name>
<evidence type="ECO:0000256" key="4">
    <source>
        <dbReference type="ARBA" id="ARBA00022692"/>
    </source>
</evidence>
<dbReference type="Proteomes" id="UP000695022">
    <property type="component" value="Unplaced"/>
</dbReference>
<feature type="transmembrane region" description="Helical" evidence="8">
    <location>
        <begin position="43"/>
        <end position="63"/>
    </location>
</feature>
<accession>A0ABM1ESB0</accession>
<evidence type="ECO:0000256" key="6">
    <source>
        <dbReference type="ARBA" id="ARBA00023136"/>
    </source>
</evidence>
<evidence type="ECO:0000256" key="1">
    <source>
        <dbReference type="ARBA" id="ARBA00004141"/>
    </source>
</evidence>
<feature type="transmembrane region" description="Helical" evidence="8">
    <location>
        <begin position="7"/>
        <end position="31"/>
    </location>
</feature>
<keyword evidence="9" id="KW-1185">Reference proteome</keyword>
<evidence type="ECO:0000256" key="2">
    <source>
        <dbReference type="ARBA" id="ARBA00004496"/>
    </source>
</evidence>
<feature type="transmembrane region" description="Helical" evidence="8">
    <location>
        <begin position="75"/>
        <end position="93"/>
    </location>
</feature>
<dbReference type="RefSeq" id="XP_014675081.1">
    <property type="nucleotide sequence ID" value="XM_014819595.1"/>
</dbReference>
<evidence type="ECO:0000256" key="7">
    <source>
        <dbReference type="ARBA" id="ARBA00044525"/>
    </source>
</evidence>
<reference evidence="10" key="1">
    <citation type="submission" date="2025-08" db="UniProtKB">
        <authorList>
            <consortium name="RefSeq"/>
        </authorList>
    </citation>
    <scope>IDENTIFICATION</scope>
</reference>
<organism evidence="9 10">
    <name type="scientific">Priapulus caudatus</name>
    <name type="common">Priapulid worm</name>
    <dbReference type="NCBI Taxonomy" id="37621"/>
    <lineage>
        <taxon>Eukaryota</taxon>
        <taxon>Metazoa</taxon>
        <taxon>Ecdysozoa</taxon>
        <taxon>Scalidophora</taxon>
        <taxon>Priapulida</taxon>
        <taxon>Priapulimorpha</taxon>
        <taxon>Priapulimorphida</taxon>
        <taxon>Priapulidae</taxon>
        <taxon>Priapulus</taxon>
    </lineage>
</organism>
<keyword evidence="3" id="KW-0963">Cytoplasm</keyword>
<dbReference type="PANTHER" id="PTHR28681">
    <property type="entry name" value="TRANSMEMBRANE PROTEIN 196"/>
    <property type="match status" value="1"/>
</dbReference>
<dbReference type="InterPro" id="IPR037661">
    <property type="entry name" value="TMEM196"/>
</dbReference>
<sequence>MYKRVTTFINLVASLHTIMGIANIVIGVTAVSQIKMWTAHSGAPIWSGLFVSFAVSGITGFLCARKRTSCSITAFMFFCVGSLITTAISIQMLRLGLGEAIPPARNASWNVVIAGLVVTGLEGFVCIVSLFGGCHLAKQVKTDMMQQRREDSPYSIPVTEVTIESGDNFFNLSTI</sequence>
<dbReference type="GeneID" id="106815160"/>
<evidence type="ECO:0000256" key="5">
    <source>
        <dbReference type="ARBA" id="ARBA00022989"/>
    </source>
</evidence>
<keyword evidence="6 8" id="KW-0472">Membrane</keyword>
<keyword evidence="4 8" id="KW-0812">Transmembrane</keyword>
<proteinExistence type="predicted"/>
<evidence type="ECO:0000313" key="9">
    <source>
        <dbReference type="Proteomes" id="UP000695022"/>
    </source>
</evidence>
<evidence type="ECO:0000256" key="8">
    <source>
        <dbReference type="SAM" id="Phobius"/>
    </source>
</evidence>
<keyword evidence="5 8" id="KW-1133">Transmembrane helix</keyword>
<evidence type="ECO:0000313" key="10">
    <source>
        <dbReference type="RefSeq" id="XP_014675081.1"/>
    </source>
</evidence>